<gene>
    <name evidence="1" type="ORF">Ark11_1597</name>
</gene>
<evidence type="ECO:0000313" key="1">
    <source>
        <dbReference type="EMBL" id="CUT18388.1"/>
    </source>
</evidence>
<keyword evidence="2" id="KW-1185">Reference proteome</keyword>
<dbReference type="Proteomes" id="UP000198651">
    <property type="component" value="Chromosome I"/>
</dbReference>
<organism evidence="1 2">
    <name type="scientific">Candidatus Ichthyocystis hellenicum</name>
    <dbReference type="NCBI Taxonomy" id="1561003"/>
    <lineage>
        <taxon>Bacteria</taxon>
        <taxon>Pseudomonadati</taxon>
        <taxon>Pseudomonadota</taxon>
        <taxon>Betaproteobacteria</taxon>
        <taxon>Burkholderiales</taxon>
        <taxon>Candidatus Ichthyocystis</taxon>
    </lineage>
</organism>
<reference evidence="2" key="1">
    <citation type="submission" date="2015-11" db="EMBL/GenBank/DDBJ databases">
        <authorList>
            <person name="Seth-Smith H.M.B."/>
        </authorList>
    </citation>
    <scope>NUCLEOTIDE SEQUENCE [LARGE SCALE GENOMIC DNA]</scope>
    <source>
        <strain evidence="2">2013Ark11</strain>
    </source>
</reference>
<dbReference type="AlphaFoldDB" id="A0A0S4MA60"/>
<proteinExistence type="predicted"/>
<dbReference type="EMBL" id="LN906597">
    <property type="protein sequence ID" value="CUT18388.1"/>
    <property type="molecule type" value="Genomic_DNA"/>
</dbReference>
<name>A0A0S4MA60_9BURK</name>
<sequence length="35" mass="4060">MSIAGIIIHHTDRVMEELFRTHIANNSLSSRAFKY</sequence>
<evidence type="ECO:0000313" key="2">
    <source>
        <dbReference type="Proteomes" id="UP000198651"/>
    </source>
</evidence>
<accession>A0A0S4MA60</accession>
<protein>
    <submittedName>
        <fullName evidence="1">Uncharacterized protein</fullName>
    </submittedName>
</protein>